<dbReference type="SUPFAM" id="SSF52058">
    <property type="entry name" value="L domain-like"/>
    <property type="match status" value="1"/>
</dbReference>
<accession>A0A0R1UZI8</accession>
<dbReference type="EMBL" id="AZFS01000006">
    <property type="protein sequence ID" value="KRL98212.1"/>
    <property type="molecule type" value="Genomic_DNA"/>
</dbReference>
<dbReference type="Proteomes" id="UP000051580">
    <property type="component" value="Unassembled WGS sequence"/>
</dbReference>
<evidence type="ECO:0000313" key="2">
    <source>
        <dbReference type="EMBL" id="KRL98212.1"/>
    </source>
</evidence>
<dbReference type="NCBIfam" id="TIGR02167">
    <property type="entry name" value="Liste_lipo_26"/>
    <property type="match status" value="8"/>
</dbReference>
<dbReference type="InterPro" id="IPR032675">
    <property type="entry name" value="LRR_dom_sf"/>
</dbReference>
<dbReference type="InterPro" id="IPR044081">
    <property type="entry name" value="DUF5776"/>
</dbReference>
<feature type="domain" description="DUF5776" evidence="1">
    <location>
        <begin position="738"/>
        <end position="798"/>
    </location>
</feature>
<proteinExistence type="predicted"/>
<dbReference type="PATRIC" id="fig|1423753.3.peg.11"/>
<dbReference type="AlphaFoldDB" id="A0A0R1UZI8"/>
<evidence type="ECO:0000313" key="3">
    <source>
        <dbReference type="Proteomes" id="UP000051580"/>
    </source>
</evidence>
<gene>
    <name evidence="2" type="ORF">FD28_GL000010</name>
</gene>
<keyword evidence="3" id="KW-1185">Reference proteome</keyword>
<dbReference type="Pfam" id="PF19087">
    <property type="entry name" value="DUF5776"/>
    <property type="match status" value="2"/>
</dbReference>
<dbReference type="RefSeq" id="WP_057731326.1">
    <property type="nucleotide sequence ID" value="NZ_AZFS01000006.1"/>
</dbReference>
<sequence length="799" mass="89262">MMVWKRLAVVLAGIAIGISVPIGVTEISVASRPITAQADSVEHSGTIGTCSWKLSADGKTLTIDGGNGGTLPEGDSVDTFSGYGVVDQVIEKQLKNVMPNEPIPLRNLEDINLVGHLKTGKNATYLFAGLRSHNDSTQNLNGLSNLNTDDATDMEGMFSNTNFSSLDLSKFNTDNVTNMSKMFLEDSSLHNLDLSSFNTSKVTDMSRMFADLMGLDQQNSLVLGNHFDTHNVTSMRQMFLAVALPTLDLSNFDTANVTDMSSMFNHMDNLTKLDVSPMDTSKVTNMDSTFANTASLENIKFGGKFNTSNVQYMSSMFYGTKKLDDVDFSHIDTSKVTSMYAMFANAPGLVKLDLTHFDTSKVTDMSFMFNGTRNLKNVNVSSFQTKNVKDFNQMFQSCESLIRLDLSNFDTRSAMTKIGSTEDVTQGFYSMFNDDPSLTSLDISNFSMTYDKTGGLYTYTDYMFSGDNQLSRLVLGPGVRFIKDEDLSSSSEGPALADVPLNETYTGKWEAVGTGTETNPRGQTYSTSDDLVNAYMGDKRPTGRQTYVWEPVKRPVTPPVFPVTPPNVDEPATEGDGEVFTGSSIDAVKKIGLYRQPTFTKKNRITWYAKQPQTRQPQFVVTGKATSKNGVARYQVRDVNHHSKTYRLTGYVTTRAAYVVPTYMSKRSRDKVITVINPRGINGYGHANLTQKQKHYRQGQQLKVKRLVTHNLTTRFQLENGQYVTANRQWVQNGRKNYPRKITTTHTIWRYRDVNFKQAVHHYRRHQQLVVTGWDYSDHGTLRYRVAGGYVTANARFVK</sequence>
<dbReference type="Pfam" id="PF03382">
    <property type="entry name" value="DUF285"/>
    <property type="match status" value="2"/>
</dbReference>
<protein>
    <recommendedName>
        <fullName evidence="1">DUF5776 domain-containing protein</fullName>
    </recommendedName>
</protein>
<evidence type="ECO:0000259" key="1">
    <source>
        <dbReference type="Pfam" id="PF19087"/>
    </source>
</evidence>
<name>A0A0R1UZI8_9LACO</name>
<dbReference type="STRING" id="1423753.FD28_GL000010"/>
<organism evidence="2 3">
    <name type="scientific">Levilactobacillus hammesii DSM 16381</name>
    <dbReference type="NCBI Taxonomy" id="1423753"/>
    <lineage>
        <taxon>Bacteria</taxon>
        <taxon>Bacillati</taxon>
        <taxon>Bacillota</taxon>
        <taxon>Bacilli</taxon>
        <taxon>Lactobacillales</taxon>
        <taxon>Lactobacillaceae</taxon>
        <taxon>Levilactobacillus</taxon>
    </lineage>
</organism>
<dbReference type="InterPro" id="IPR011889">
    <property type="entry name" value="Liste_lipo_26"/>
</dbReference>
<dbReference type="Gene3D" id="3.80.10.10">
    <property type="entry name" value="Ribonuclease Inhibitor"/>
    <property type="match status" value="2"/>
</dbReference>
<dbReference type="InterPro" id="IPR005046">
    <property type="entry name" value="DUF285"/>
</dbReference>
<comment type="caution">
    <text evidence="2">The sequence shown here is derived from an EMBL/GenBank/DDBJ whole genome shotgun (WGS) entry which is preliminary data.</text>
</comment>
<dbReference type="OrthoDB" id="2254877at2"/>
<reference evidence="2 3" key="1">
    <citation type="journal article" date="2015" name="Genome Announc.">
        <title>Expanding the biotechnology potential of lactobacilli through comparative genomics of 213 strains and associated genera.</title>
        <authorList>
            <person name="Sun Z."/>
            <person name="Harris H.M."/>
            <person name="McCann A."/>
            <person name="Guo C."/>
            <person name="Argimon S."/>
            <person name="Zhang W."/>
            <person name="Yang X."/>
            <person name="Jeffery I.B."/>
            <person name="Cooney J.C."/>
            <person name="Kagawa T.F."/>
            <person name="Liu W."/>
            <person name="Song Y."/>
            <person name="Salvetti E."/>
            <person name="Wrobel A."/>
            <person name="Rasinkangas P."/>
            <person name="Parkhill J."/>
            <person name="Rea M.C."/>
            <person name="O'Sullivan O."/>
            <person name="Ritari J."/>
            <person name="Douillard F.P."/>
            <person name="Paul Ross R."/>
            <person name="Yang R."/>
            <person name="Briner A.E."/>
            <person name="Felis G.E."/>
            <person name="de Vos W.M."/>
            <person name="Barrangou R."/>
            <person name="Klaenhammer T.R."/>
            <person name="Caufield P.W."/>
            <person name="Cui Y."/>
            <person name="Zhang H."/>
            <person name="O'Toole P.W."/>
        </authorList>
    </citation>
    <scope>NUCLEOTIDE SEQUENCE [LARGE SCALE GENOMIC DNA]</scope>
    <source>
        <strain evidence="2 3">DSM 16381</strain>
    </source>
</reference>
<feature type="domain" description="DUF5776" evidence="1">
    <location>
        <begin position="670"/>
        <end position="731"/>
    </location>
</feature>